<protein>
    <submittedName>
        <fullName evidence="2">Uncharacterized protein</fullName>
    </submittedName>
</protein>
<reference evidence="2 3" key="1">
    <citation type="submission" date="2018-08" db="EMBL/GenBank/DDBJ databases">
        <title>Aeromicrobium sp. M2KJ-4, whole genome shotgun sequence.</title>
        <authorList>
            <person name="Tuo L."/>
        </authorList>
    </citation>
    <scope>NUCLEOTIDE SEQUENCE [LARGE SCALE GENOMIC DNA]</scope>
    <source>
        <strain evidence="2 3">M2KJ-4</strain>
    </source>
</reference>
<evidence type="ECO:0000313" key="3">
    <source>
        <dbReference type="Proteomes" id="UP000265581"/>
    </source>
</evidence>
<comment type="caution">
    <text evidence="2">The sequence shown here is derived from an EMBL/GenBank/DDBJ whole genome shotgun (WGS) entry which is preliminary data.</text>
</comment>
<keyword evidence="3" id="KW-1185">Reference proteome</keyword>
<dbReference type="EMBL" id="QUBR01000001">
    <property type="protein sequence ID" value="REK72804.1"/>
    <property type="molecule type" value="Genomic_DNA"/>
</dbReference>
<sequence>MAASCAMLAVTAVDAQASTTYRPTGTTINLAKTSGLVAIGLTDIEAGQTWSCAQFGMGGSVVGSGASRAYGSAASALSGVSITGCSNPVMGWMTTTTSGSWSLDVVGDPTGTSYPARISGVQIAVGMANCDLTVSGSISGSFDTATQSFTPVSGASGLTINDIPGPTPGHPQTMCLTLDWLEGDTIAVGGSWTNTGPAVAIANP</sequence>
<name>A0A371PA32_9ACTN</name>
<organism evidence="2 3">
    <name type="scientific">Aeromicrobium endophyticum</name>
    <dbReference type="NCBI Taxonomy" id="2292704"/>
    <lineage>
        <taxon>Bacteria</taxon>
        <taxon>Bacillati</taxon>
        <taxon>Actinomycetota</taxon>
        <taxon>Actinomycetes</taxon>
        <taxon>Propionibacteriales</taxon>
        <taxon>Nocardioidaceae</taxon>
        <taxon>Aeromicrobium</taxon>
    </lineage>
</organism>
<dbReference type="Proteomes" id="UP000265581">
    <property type="component" value="Unassembled WGS sequence"/>
</dbReference>
<keyword evidence="1" id="KW-0732">Signal</keyword>
<proteinExistence type="predicted"/>
<evidence type="ECO:0000313" key="2">
    <source>
        <dbReference type="EMBL" id="REK72804.1"/>
    </source>
</evidence>
<feature type="chain" id="PRO_5016835436" evidence="1">
    <location>
        <begin position="18"/>
        <end position="204"/>
    </location>
</feature>
<accession>A0A371PA32</accession>
<evidence type="ECO:0000256" key="1">
    <source>
        <dbReference type="SAM" id="SignalP"/>
    </source>
</evidence>
<feature type="signal peptide" evidence="1">
    <location>
        <begin position="1"/>
        <end position="17"/>
    </location>
</feature>
<gene>
    <name evidence="2" type="ORF">DX116_04170</name>
</gene>
<dbReference type="AlphaFoldDB" id="A0A371PA32"/>